<feature type="transmembrane region" description="Helical" evidence="1">
    <location>
        <begin position="30"/>
        <end position="48"/>
    </location>
</feature>
<keyword evidence="1" id="KW-0472">Membrane</keyword>
<keyword evidence="3" id="KW-1185">Reference proteome</keyword>
<dbReference type="Gene3D" id="3.40.50.1820">
    <property type="entry name" value="alpha/beta hydrolase"/>
    <property type="match status" value="1"/>
</dbReference>
<reference evidence="2 3" key="1">
    <citation type="submission" date="2017-05" db="EMBL/GenBank/DDBJ databases">
        <authorList>
            <person name="Varghese N."/>
            <person name="Submissions S."/>
        </authorList>
    </citation>
    <scope>NUCLEOTIDE SEQUENCE [LARGE SCALE GENOMIC DNA]</scope>
    <source>
        <strain evidence="2 3">DSM 25457</strain>
    </source>
</reference>
<gene>
    <name evidence="2" type="ORF">SAMN06265222_10459</name>
</gene>
<dbReference type="RefSeq" id="WP_283432252.1">
    <property type="nucleotide sequence ID" value="NZ_FXUG01000004.1"/>
</dbReference>
<protein>
    <submittedName>
        <fullName evidence="2">Alpha/beta hydrolase family protein</fullName>
    </submittedName>
</protein>
<proteinExistence type="predicted"/>
<evidence type="ECO:0000313" key="3">
    <source>
        <dbReference type="Proteomes" id="UP001158067"/>
    </source>
</evidence>
<dbReference type="EMBL" id="FXUG01000004">
    <property type="protein sequence ID" value="SMP53123.1"/>
    <property type="molecule type" value="Genomic_DNA"/>
</dbReference>
<evidence type="ECO:0000313" key="2">
    <source>
        <dbReference type="EMBL" id="SMP53123.1"/>
    </source>
</evidence>
<dbReference type="PANTHER" id="PTHR12277:SF79">
    <property type="entry name" value="XAA-PRO DIPEPTIDYL-PEPTIDASE-RELATED"/>
    <property type="match status" value="1"/>
</dbReference>
<dbReference type="SUPFAM" id="SSF53474">
    <property type="entry name" value="alpha/beta-Hydrolases"/>
    <property type="match status" value="1"/>
</dbReference>
<sequence>MQSETSSQPAPETDFLAAPSRSRWGRLTKLLAFAVVAYALVCGALVLWETRLVFPGAYFDANPWMDQSRFNPDQPQFGEVVSFDYQSIDDQTLSGRFFEREDASRVILFLHGNGIRAVDMDGWARRLSDAFDANVLVAEYRGYQEPGFDPSEQSTFDDAIAAIDALSAATNTPVENILVYGRSLGGGIAAGLVEALTDRGTPPKSLVLDRTFDSVADVGADMFWFLPVRFLIKNRFDSIQHLQSYRGNVVQIHGTPDRIVPMKNGRRLHDHLATPTKVWIEVPDMRHNDRISLKSLQQVNDELELLEANSHRES</sequence>
<dbReference type="InterPro" id="IPR029058">
    <property type="entry name" value="AB_hydrolase_fold"/>
</dbReference>
<accession>A0ABY1Q2X4</accession>
<dbReference type="PANTHER" id="PTHR12277">
    <property type="entry name" value="ALPHA/BETA HYDROLASE DOMAIN-CONTAINING PROTEIN"/>
    <property type="match status" value="1"/>
</dbReference>
<keyword evidence="2" id="KW-0378">Hydrolase</keyword>
<keyword evidence="1" id="KW-0812">Transmembrane</keyword>
<dbReference type="Proteomes" id="UP001158067">
    <property type="component" value="Unassembled WGS sequence"/>
</dbReference>
<organism evidence="2 3">
    <name type="scientific">Neorhodopirellula lusitana</name>
    <dbReference type="NCBI Taxonomy" id="445327"/>
    <lineage>
        <taxon>Bacteria</taxon>
        <taxon>Pseudomonadati</taxon>
        <taxon>Planctomycetota</taxon>
        <taxon>Planctomycetia</taxon>
        <taxon>Pirellulales</taxon>
        <taxon>Pirellulaceae</taxon>
        <taxon>Neorhodopirellula</taxon>
    </lineage>
</organism>
<evidence type="ECO:0000256" key="1">
    <source>
        <dbReference type="SAM" id="Phobius"/>
    </source>
</evidence>
<dbReference type="GO" id="GO:0016787">
    <property type="term" value="F:hydrolase activity"/>
    <property type="evidence" value="ECO:0007669"/>
    <property type="project" value="UniProtKB-KW"/>
</dbReference>
<comment type="caution">
    <text evidence="2">The sequence shown here is derived from an EMBL/GenBank/DDBJ whole genome shotgun (WGS) entry which is preliminary data.</text>
</comment>
<keyword evidence="1" id="KW-1133">Transmembrane helix</keyword>
<name>A0ABY1Q2X4_9BACT</name>